<dbReference type="EMBL" id="AMSI01000040">
    <property type="protein sequence ID" value="EKF39837.1"/>
    <property type="molecule type" value="Genomic_DNA"/>
</dbReference>
<dbReference type="Proteomes" id="UP000007374">
    <property type="component" value="Unassembled WGS sequence"/>
</dbReference>
<dbReference type="PATRIC" id="fig|1231190.3.peg.4913"/>
<dbReference type="InterPro" id="IPR001509">
    <property type="entry name" value="Epimerase_deHydtase"/>
</dbReference>
<comment type="caution">
    <text evidence="4">The sequence shown here is derived from an EMBL/GenBank/DDBJ whole genome shotgun (WGS) entry which is preliminary data.</text>
</comment>
<dbReference type="eggNOG" id="COG0451">
    <property type="taxonomic scope" value="Bacteria"/>
</dbReference>
<sequence>MTMKPLVLVTGAAGLLGRYILRELIHAGYPVRGLDRRSSEECDDWVVGDVTDATTVTRAVKGAGLVIHAAARANIWQGTGEEIMHTNVMGTWQVFEAARREGIARVVFCSSDSVIGYTVREGAMKPPLYMPVDLDHPLQATDPYALSKILGEDIARSYTHWGMQTVALRTVFVAYPEMVGEIRARHASPETYRGTPAGGPSSAGGGMFYNYIDPRDLARAFRLALELEMEPGSFEAFFLAAPETLAGETTVERARRLHGDAIEIRRPELYQSNPFAGLYDVEHASARLGFRAEHSLRHLIEAPSSTGEKQ</sequence>
<evidence type="ECO:0000313" key="5">
    <source>
        <dbReference type="Proteomes" id="UP000007374"/>
    </source>
</evidence>
<dbReference type="Pfam" id="PF01370">
    <property type="entry name" value="Epimerase"/>
    <property type="match status" value="1"/>
</dbReference>
<evidence type="ECO:0000256" key="2">
    <source>
        <dbReference type="ARBA" id="ARBA00007637"/>
    </source>
</evidence>
<dbReference type="Gene3D" id="3.40.50.720">
    <property type="entry name" value="NAD(P)-binding Rossmann-like Domain"/>
    <property type="match status" value="1"/>
</dbReference>
<proteinExistence type="inferred from homology"/>
<feature type="domain" description="NAD-dependent epimerase/dehydratase" evidence="3">
    <location>
        <begin position="7"/>
        <end position="227"/>
    </location>
</feature>
<gene>
    <name evidence="4" type="ORF">NA8A_23874</name>
</gene>
<dbReference type="SUPFAM" id="SSF51735">
    <property type="entry name" value="NAD(P)-binding Rossmann-fold domains"/>
    <property type="match status" value="1"/>
</dbReference>
<comment type="similarity">
    <text evidence="2">Belongs to the NAD(P)-dependent epimerase/dehydratase family.</text>
</comment>
<keyword evidence="5" id="KW-1185">Reference proteome</keyword>
<dbReference type="InterPro" id="IPR036291">
    <property type="entry name" value="NAD(P)-bd_dom_sf"/>
</dbReference>
<protein>
    <submittedName>
        <fullName evidence="4">NAD-dependent epimerase/dehydratase</fullName>
    </submittedName>
</protein>
<dbReference type="STRING" id="721133.SAMN05216176_1303"/>
<organism evidence="4 5">
    <name type="scientific">Nitratireductor indicus C115</name>
    <dbReference type="NCBI Taxonomy" id="1231190"/>
    <lineage>
        <taxon>Bacteria</taxon>
        <taxon>Pseudomonadati</taxon>
        <taxon>Pseudomonadota</taxon>
        <taxon>Alphaproteobacteria</taxon>
        <taxon>Hyphomicrobiales</taxon>
        <taxon>Phyllobacteriaceae</taxon>
        <taxon>Nitratireductor</taxon>
    </lineage>
</organism>
<evidence type="ECO:0000256" key="1">
    <source>
        <dbReference type="ARBA" id="ARBA00005125"/>
    </source>
</evidence>
<dbReference type="PANTHER" id="PTHR43000">
    <property type="entry name" value="DTDP-D-GLUCOSE 4,6-DEHYDRATASE-RELATED"/>
    <property type="match status" value="1"/>
</dbReference>
<evidence type="ECO:0000313" key="4">
    <source>
        <dbReference type="EMBL" id="EKF39837.1"/>
    </source>
</evidence>
<accession>K2PFQ9</accession>
<name>K2PFQ9_9HYPH</name>
<dbReference type="RefSeq" id="WP_009453017.1">
    <property type="nucleotide sequence ID" value="NZ_AMSI01000040.1"/>
</dbReference>
<comment type="pathway">
    <text evidence="1">Bacterial outer membrane biogenesis; LPS O-antigen biosynthesis.</text>
</comment>
<evidence type="ECO:0000259" key="3">
    <source>
        <dbReference type="Pfam" id="PF01370"/>
    </source>
</evidence>
<reference evidence="4 5" key="1">
    <citation type="journal article" date="2012" name="J. Bacteriol.">
        <title>Genome Sequence of Nitratireductor indicus Type Strain C115.</title>
        <authorList>
            <person name="Lai Q."/>
            <person name="Li G."/>
            <person name="Yu Z."/>
            <person name="Shao Z."/>
        </authorList>
    </citation>
    <scope>NUCLEOTIDE SEQUENCE [LARGE SCALE GENOMIC DNA]</scope>
    <source>
        <strain evidence="4 5">C115</strain>
    </source>
</reference>
<dbReference type="AlphaFoldDB" id="K2PFQ9"/>